<organism evidence="7">
    <name type="scientific">Trichodesmium erythraeum (strain IMS101)</name>
    <dbReference type="NCBI Taxonomy" id="203124"/>
    <lineage>
        <taxon>Bacteria</taxon>
        <taxon>Bacillati</taxon>
        <taxon>Cyanobacteriota</taxon>
        <taxon>Cyanophyceae</taxon>
        <taxon>Oscillatoriophycideae</taxon>
        <taxon>Oscillatoriales</taxon>
        <taxon>Microcoleaceae</taxon>
        <taxon>Trichodesmium</taxon>
    </lineage>
</organism>
<dbReference type="Gene3D" id="3.40.190.10">
    <property type="entry name" value="Periplasmic binding protein-like II"/>
    <property type="match status" value="2"/>
</dbReference>
<dbReference type="GO" id="GO:0015846">
    <property type="term" value="P:polyamine transport"/>
    <property type="evidence" value="ECO:0007669"/>
    <property type="project" value="InterPro"/>
</dbReference>
<feature type="binding site" evidence="5">
    <location>
        <position position="88"/>
    </location>
    <ligand>
        <name>spermidine</name>
        <dbReference type="ChEBI" id="CHEBI:57834"/>
    </ligand>
</feature>
<dbReference type="OrthoDB" id="9769319at2"/>
<name>Q110T2_TRIEI</name>
<dbReference type="KEGG" id="ter:Tery_2816"/>
<dbReference type="PIRSF" id="PIRSF019574">
    <property type="entry name" value="Periplasmic_polyamine_BP"/>
    <property type="match status" value="1"/>
</dbReference>
<dbReference type="HOGENOM" id="CLU_026974_1_3_3"/>
<keyword evidence="4" id="KW-0574">Periplasm</keyword>
<dbReference type="AlphaFoldDB" id="Q110T2"/>
<dbReference type="RefSeq" id="WP_011612353.1">
    <property type="nucleotide sequence ID" value="NC_008312.1"/>
</dbReference>
<reference evidence="7" key="1">
    <citation type="submission" date="2006-06" db="EMBL/GenBank/DDBJ databases">
        <title>Complete sequence of Trichodesmium erythraeum IMS101.</title>
        <authorList>
            <consortium name="US DOE Joint Genome Institute"/>
            <person name="Copeland A."/>
            <person name="Lucas S."/>
            <person name="Lapidus A."/>
            <person name="Barry K."/>
            <person name="Detter J.C."/>
            <person name="Glavina del Rio T."/>
            <person name="Hammon N."/>
            <person name="Israni S."/>
            <person name="Dalin E."/>
            <person name="Tice H."/>
            <person name="Pitluck S."/>
            <person name="Kiss H."/>
            <person name="Munk A.C."/>
            <person name="Brettin T."/>
            <person name="Bruce D."/>
            <person name="Han C."/>
            <person name="Tapia R."/>
            <person name="Gilna P."/>
            <person name="Schmutz J."/>
            <person name="Larimer F."/>
            <person name="Land M."/>
            <person name="Hauser L."/>
            <person name="Kyrpides N."/>
            <person name="Kim E."/>
            <person name="Richardson P."/>
        </authorList>
    </citation>
    <scope>NUCLEOTIDE SEQUENCE [LARGE SCALE GENOMIC DNA]</scope>
    <source>
        <strain evidence="7">IMS101</strain>
    </source>
</reference>
<feature type="signal peptide" evidence="6">
    <location>
        <begin position="1"/>
        <end position="22"/>
    </location>
</feature>
<dbReference type="GO" id="GO:0042597">
    <property type="term" value="C:periplasmic space"/>
    <property type="evidence" value="ECO:0007669"/>
    <property type="project" value="UniProtKB-SubCell"/>
</dbReference>
<comment type="subcellular location">
    <subcellularLocation>
        <location evidence="1">Periplasm</location>
    </subcellularLocation>
</comment>
<dbReference type="InterPro" id="IPR006059">
    <property type="entry name" value="SBP"/>
</dbReference>
<evidence type="ECO:0000256" key="4">
    <source>
        <dbReference type="ARBA" id="ARBA00022764"/>
    </source>
</evidence>
<dbReference type="eggNOG" id="COG0687">
    <property type="taxonomic scope" value="Bacteria"/>
</dbReference>
<evidence type="ECO:0000256" key="5">
    <source>
        <dbReference type="PIRSR" id="PIRSR019574-1"/>
    </source>
</evidence>
<evidence type="ECO:0000256" key="3">
    <source>
        <dbReference type="ARBA" id="ARBA00022729"/>
    </source>
</evidence>
<dbReference type="EMBL" id="CP000393">
    <property type="protein sequence ID" value="ABG51992.1"/>
    <property type="molecule type" value="Genomic_DNA"/>
</dbReference>
<feature type="chain" id="PRO_5004179951" evidence="6">
    <location>
        <begin position="23"/>
        <end position="354"/>
    </location>
</feature>
<dbReference type="SUPFAM" id="SSF53850">
    <property type="entry name" value="Periplasmic binding protein-like II"/>
    <property type="match status" value="1"/>
</dbReference>
<sequence length="354" mass="39650">MKKIILFLLIFTIALTLPIACSNNPNTSENNVLSIYNWSTYIAPGVMTEFEKKFNVKIQYDTYESNEDLYAKIKPGNPGYDVAFPGDYMVKTMASEGLLEELNKENIPNIKNLNNKFTNLPYDPGNKYSIPYQLGTMGIGYNIKATGGEINSWSTMFDEKFKGRIALLDDMRSSFAIALISLGYNPNTTNPKEIAQGKDFLIKNKQAIAVFAPDTGQNLLDQGEVDLTCEWSGDIFQVMKENADLRYTIPKEGSIILTDNMVILKGSRNKELAEKFINFILEPEIGAKISNFIKYATPNQAAKDQGLIEANDLNNSAIYPPAELFAKLNYLQDVGEATVLYDKAWTEVKLEVSK</sequence>
<keyword evidence="2" id="KW-0813">Transport</keyword>
<evidence type="ECO:0000256" key="1">
    <source>
        <dbReference type="ARBA" id="ARBA00004418"/>
    </source>
</evidence>
<evidence type="ECO:0000256" key="6">
    <source>
        <dbReference type="SAM" id="SignalP"/>
    </source>
</evidence>
<dbReference type="PANTHER" id="PTHR30222:SF17">
    <property type="entry name" value="SPERMIDINE_PUTRESCINE-BINDING PERIPLASMIC PROTEIN"/>
    <property type="match status" value="1"/>
</dbReference>
<dbReference type="PRINTS" id="PR00909">
    <property type="entry name" value="SPERMDNBNDNG"/>
</dbReference>
<dbReference type="STRING" id="203124.Tery_2816"/>
<gene>
    <name evidence="7" type="ordered locus">Tery_2816</name>
</gene>
<accession>Q110T2</accession>
<protein>
    <submittedName>
        <fullName evidence="7">Extracellular solute-binding protein, family 1</fullName>
    </submittedName>
</protein>
<dbReference type="CDD" id="cd13590">
    <property type="entry name" value="PBP2_PotD_PotF_like"/>
    <property type="match status" value="1"/>
</dbReference>
<dbReference type="GO" id="GO:0019808">
    <property type="term" value="F:polyamine binding"/>
    <property type="evidence" value="ECO:0007669"/>
    <property type="project" value="InterPro"/>
</dbReference>
<proteinExistence type="predicted"/>
<keyword evidence="3 6" id="KW-0732">Signal</keyword>
<evidence type="ECO:0000313" key="7">
    <source>
        <dbReference type="EMBL" id="ABG51992.1"/>
    </source>
</evidence>
<dbReference type="PANTHER" id="PTHR30222">
    <property type="entry name" value="SPERMIDINE/PUTRESCINE-BINDING PERIPLASMIC PROTEIN"/>
    <property type="match status" value="1"/>
</dbReference>
<dbReference type="InterPro" id="IPR001188">
    <property type="entry name" value="Sperm_putr-bd"/>
</dbReference>
<evidence type="ECO:0000256" key="2">
    <source>
        <dbReference type="ARBA" id="ARBA00022448"/>
    </source>
</evidence>
<dbReference type="Pfam" id="PF13416">
    <property type="entry name" value="SBP_bac_8"/>
    <property type="match status" value="1"/>
</dbReference>